<gene>
    <name evidence="2" type="ORF">VMF7928_00406</name>
</gene>
<dbReference type="Gene3D" id="3.10.450.10">
    <property type="match status" value="1"/>
</dbReference>
<comment type="caution">
    <text evidence="2">The sequence shown here is derived from an EMBL/GenBank/DDBJ whole genome shotgun (WGS) entry which is preliminary data.</text>
</comment>
<dbReference type="PROSITE" id="PS51257">
    <property type="entry name" value="PROKAR_LIPOPROTEIN"/>
    <property type="match status" value="1"/>
</dbReference>
<keyword evidence="3" id="KW-1185">Reference proteome</keyword>
<proteinExistence type="predicted"/>
<organism evidence="2 3">
    <name type="scientific">Vibrio marisflavi CECT 7928</name>
    <dbReference type="NCBI Taxonomy" id="634439"/>
    <lineage>
        <taxon>Bacteria</taxon>
        <taxon>Pseudomonadati</taxon>
        <taxon>Pseudomonadota</taxon>
        <taxon>Gammaproteobacteria</taxon>
        <taxon>Vibrionales</taxon>
        <taxon>Vibrionaceae</taxon>
        <taxon>Vibrio</taxon>
    </lineage>
</organism>
<dbReference type="EMBL" id="CAKLDM010000001">
    <property type="protein sequence ID" value="CAH0536405.1"/>
    <property type="molecule type" value="Genomic_DNA"/>
</dbReference>
<name>A0ABM8ZZG1_9VIBR</name>
<feature type="domain" description="Cystatin" evidence="1">
    <location>
        <begin position="49"/>
        <end position="109"/>
    </location>
</feature>
<evidence type="ECO:0000259" key="1">
    <source>
        <dbReference type="Pfam" id="PF00031"/>
    </source>
</evidence>
<dbReference type="Proteomes" id="UP000838748">
    <property type="component" value="Unassembled WGS sequence"/>
</dbReference>
<dbReference type="SUPFAM" id="SSF54403">
    <property type="entry name" value="Cystatin/monellin"/>
    <property type="match status" value="1"/>
</dbReference>
<reference evidence="2" key="1">
    <citation type="submission" date="2021-11" db="EMBL/GenBank/DDBJ databases">
        <authorList>
            <person name="Rodrigo-Torres L."/>
            <person name="Arahal R. D."/>
            <person name="Lucena T."/>
        </authorList>
    </citation>
    <scope>NUCLEOTIDE SEQUENCE</scope>
    <source>
        <strain evidence="2">CECT 7928</strain>
    </source>
</reference>
<evidence type="ECO:0000313" key="3">
    <source>
        <dbReference type="Proteomes" id="UP000838748"/>
    </source>
</evidence>
<protein>
    <recommendedName>
        <fullName evidence="1">Cystatin domain-containing protein</fullName>
    </recommendedName>
</protein>
<sequence>MKKIIALTLCTAALAGCGQKEVKKVETPDVKNPICDTTANLAGGWQTAEVTPDIHKALQLVMSHMDTSAKLDSIISVHSQVVNGINYAIEYRLSDNTVWHVIVYRSLKGEYTISKPPQQGPLC</sequence>
<dbReference type="RefSeq" id="WP_237359815.1">
    <property type="nucleotide sequence ID" value="NZ_CAKLDM010000001.1"/>
</dbReference>
<dbReference type="InterPro" id="IPR046350">
    <property type="entry name" value="Cystatin_sf"/>
</dbReference>
<dbReference type="InterPro" id="IPR000010">
    <property type="entry name" value="Cystatin_dom"/>
</dbReference>
<evidence type="ECO:0000313" key="2">
    <source>
        <dbReference type="EMBL" id="CAH0536405.1"/>
    </source>
</evidence>
<dbReference type="Pfam" id="PF00031">
    <property type="entry name" value="Cystatin"/>
    <property type="match status" value="1"/>
</dbReference>
<accession>A0ABM8ZZG1</accession>